<dbReference type="PROSITE" id="PS00028">
    <property type="entry name" value="ZINC_FINGER_C2H2_1"/>
    <property type="match status" value="1"/>
</dbReference>
<dbReference type="InterPro" id="IPR036236">
    <property type="entry name" value="Znf_C2H2_sf"/>
</dbReference>
<name>A0A7C8M8I2_9PLEO</name>
<gene>
    <name evidence="4" type="ORF">BDV95DRAFT_492440</name>
</gene>
<dbReference type="EMBL" id="JAADJZ010000010">
    <property type="protein sequence ID" value="KAF2871938.1"/>
    <property type="molecule type" value="Genomic_DNA"/>
</dbReference>
<dbReference type="GO" id="GO:0008270">
    <property type="term" value="F:zinc ion binding"/>
    <property type="evidence" value="ECO:0007669"/>
    <property type="project" value="UniProtKB-KW"/>
</dbReference>
<feature type="compositionally biased region" description="Basic and acidic residues" evidence="2">
    <location>
        <begin position="217"/>
        <end position="227"/>
    </location>
</feature>
<proteinExistence type="predicted"/>
<organism evidence="4 5">
    <name type="scientific">Massariosphaeria phaeospora</name>
    <dbReference type="NCBI Taxonomy" id="100035"/>
    <lineage>
        <taxon>Eukaryota</taxon>
        <taxon>Fungi</taxon>
        <taxon>Dikarya</taxon>
        <taxon>Ascomycota</taxon>
        <taxon>Pezizomycotina</taxon>
        <taxon>Dothideomycetes</taxon>
        <taxon>Pleosporomycetidae</taxon>
        <taxon>Pleosporales</taxon>
        <taxon>Pleosporales incertae sedis</taxon>
        <taxon>Massariosphaeria</taxon>
    </lineage>
</organism>
<dbReference type="PROSITE" id="PS50157">
    <property type="entry name" value="ZINC_FINGER_C2H2_2"/>
    <property type="match status" value="1"/>
</dbReference>
<dbReference type="AlphaFoldDB" id="A0A7C8M8I2"/>
<dbReference type="OrthoDB" id="4822at2759"/>
<sequence>MPPGTYATGRRHIPPDAVKLFNCAICNKGYPRQIEFENHLRSYDHNHRQRLADLKKITAANEESARGSKAGPKMRNLPLQEFPASDAGMGPRFKKVGTTTTAPAEASGSRFKKVGVVSYGTSKESAAPPAVEPATTKPIASEELAEAEEPAAEVEDSAVVQEEEEVIDYVPYDFTKPTGCDHATCPGCKTEGMRTVWDSDELDDVGDVDVDATVDPDENRGRKRERD</sequence>
<dbReference type="Proteomes" id="UP000481861">
    <property type="component" value="Unassembled WGS sequence"/>
</dbReference>
<feature type="compositionally biased region" description="Acidic residues" evidence="2">
    <location>
        <begin position="199"/>
        <end position="216"/>
    </location>
</feature>
<keyword evidence="1" id="KW-0863">Zinc-finger</keyword>
<feature type="domain" description="C2H2-type" evidence="3">
    <location>
        <begin position="21"/>
        <end position="50"/>
    </location>
</feature>
<reference evidence="4 5" key="1">
    <citation type="submission" date="2020-01" db="EMBL/GenBank/DDBJ databases">
        <authorList>
            <consortium name="DOE Joint Genome Institute"/>
            <person name="Haridas S."/>
            <person name="Albert R."/>
            <person name="Binder M."/>
            <person name="Bloem J."/>
            <person name="Labutti K."/>
            <person name="Salamov A."/>
            <person name="Andreopoulos B."/>
            <person name="Baker S.E."/>
            <person name="Barry K."/>
            <person name="Bills G."/>
            <person name="Bluhm B.H."/>
            <person name="Cannon C."/>
            <person name="Castanera R."/>
            <person name="Culley D.E."/>
            <person name="Daum C."/>
            <person name="Ezra D."/>
            <person name="Gonzalez J.B."/>
            <person name="Henrissat B."/>
            <person name="Kuo A."/>
            <person name="Liang C."/>
            <person name="Lipzen A."/>
            <person name="Lutzoni F."/>
            <person name="Magnuson J."/>
            <person name="Mondo S."/>
            <person name="Nolan M."/>
            <person name="Ohm R."/>
            <person name="Pangilinan J."/>
            <person name="Park H.-J.H."/>
            <person name="Ramirez L."/>
            <person name="Alfaro M."/>
            <person name="Sun H."/>
            <person name="Tritt A."/>
            <person name="Yoshinaga Y."/>
            <person name="Zwiers L.-H.L."/>
            <person name="Turgeon B.G."/>
            <person name="Goodwin S.B."/>
            <person name="Spatafora J.W."/>
            <person name="Crous P.W."/>
            <person name="Grigoriev I.V."/>
        </authorList>
    </citation>
    <scope>NUCLEOTIDE SEQUENCE [LARGE SCALE GENOMIC DNA]</scope>
    <source>
        <strain evidence="4 5">CBS 611.86</strain>
    </source>
</reference>
<protein>
    <recommendedName>
        <fullName evidence="3">C2H2-type domain-containing protein</fullName>
    </recommendedName>
</protein>
<accession>A0A7C8M8I2</accession>
<keyword evidence="1" id="KW-0479">Metal-binding</keyword>
<dbReference type="SUPFAM" id="SSF57667">
    <property type="entry name" value="beta-beta-alpha zinc fingers"/>
    <property type="match status" value="1"/>
</dbReference>
<evidence type="ECO:0000256" key="1">
    <source>
        <dbReference type="PROSITE-ProRule" id="PRU00042"/>
    </source>
</evidence>
<feature type="region of interest" description="Disordered" evidence="2">
    <location>
        <begin position="199"/>
        <end position="227"/>
    </location>
</feature>
<evidence type="ECO:0000313" key="5">
    <source>
        <dbReference type="Proteomes" id="UP000481861"/>
    </source>
</evidence>
<comment type="caution">
    <text evidence="4">The sequence shown here is derived from an EMBL/GenBank/DDBJ whole genome shotgun (WGS) entry which is preliminary data.</text>
</comment>
<dbReference type="PANTHER" id="PTHR47251">
    <property type="entry name" value="FINGER DOMAIN PROTEIN, PUTATIVE (AFU_ORTHOLOGUE AFUA_3G04180)-RELATED"/>
    <property type="match status" value="1"/>
</dbReference>
<evidence type="ECO:0000313" key="4">
    <source>
        <dbReference type="EMBL" id="KAF2871938.1"/>
    </source>
</evidence>
<evidence type="ECO:0000259" key="3">
    <source>
        <dbReference type="PROSITE" id="PS50157"/>
    </source>
</evidence>
<dbReference type="InterPro" id="IPR013087">
    <property type="entry name" value="Znf_C2H2_type"/>
</dbReference>
<dbReference type="PANTHER" id="PTHR47251:SF1">
    <property type="entry name" value="FINGER DOMAIN PROTEIN, PUTATIVE (AFU_ORTHOLOGUE AFUA_3G04180)-RELATED"/>
    <property type="match status" value="1"/>
</dbReference>
<evidence type="ECO:0000256" key="2">
    <source>
        <dbReference type="SAM" id="MobiDB-lite"/>
    </source>
</evidence>
<keyword evidence="1" id="KW-0862">Zinc</keyword>
<keyword evidence="5" id="KW-1185">Reference proteome</keyword>